<dbReference type="EMBL" id="QXDL01000037">
    <property type="protein sequence ID" value="RIH87290.1"/>
    <property type="molecule type" value="Genomic_DNA"/>
</dbReference>
<protein>
    <submittedName>
        <fullName evidence="1">Uncharacterized protein</fullName>
    </submittedName>
</protein>
<sequence>MTWHRFVGTIIGLGLLAACSSAPQTRHEGDPSSLIYPVSPGTTTWSYTQGFAVELVGAGMGSDGSVVNPQTVSISDPASVKRLIAQVELKGGGQEGEEQGDYPVPTNVRLELICGASVTAVDLAAPSYTTAFGWHYEHDFGSLSCTDPLSLRAEVTPTSEPDKYYSPRALIAAVFRPASASNPPSSGIKPFADLWWGAKLTVGQNRDAYTATLPIPTASGPRDVTVSYAIADLSGLTTSEGVKRTAVVEASAGGVNGSLTHNTPNRGSELLIGSLVLSNVPGSASSVSVTIRSPDGDPNKPLHLTGGDSIMVSDIVASSGAPRTPGGQGCTPGYWRQEQHFDSWVGYSPGDKFDAVFGRDATNPDLTLLQALQQGGGGLKALMRHAVAALLNASNPDVNYPYTTAQVVSMFQAAFDSGSYEATKNRLEAANELGCPLN</sequence>
<gene>
    <name evidence="1" type="ORF">Mterra_01228</name>
</gene>
<evidence type="ECO:0000313" key="2">
    <source>
        <dbReference type="Proteomes" id="UP000265715"/>
    </source>
</evidence>
<dbReference type="AlphaFoldDB" id="A0A399EUR6"/>
<comment type="caution">
    <text evidence="1">The sequence shown here is derived from an EMBL/GenBank/DDBJ whole genome shotgun (WGS) entry which is preliminary data.</text>
</comment>
<dbReference type="OrthoDB" id="2919900at2"/>
<dbReference type="InterPro" id="IPR039923">
    <property type="entry name" value="Protodermal_1"/>
</dbReference>
<reference evidence="1 2" key="1">
    <citation type="submission" date="2018-08" db="EMBL/GenBank/DDBJ databases">
        <title>Meiothermus terrae DSM 26712 genome sequencing project.</title>
        <authorList>
            <person name="Da Costa M.S."/>
            <person name="Albuquerque L."/>
            <person name="Raposo P."/>
            <person name="Froufe H.J.C."/>
            <person name="Barroso C.S."/>
            <person name="Egas C."/>
        </authorList>
    </citation>
    <scope>NUCLEOTIDE SEQUENCE [LARGE SCALE GENOMIC DNA]</scope>
    <source>
        <strain evidence="1 2">DSM 26712</strain>
    </source>
</reference>
<dbReference type="PANTHER" id="PTHR33210">
    <property type="entry name" value="PROTODERMAL FACTOR 1"/>
    <property type="match status" value="1"/>
</dbReference>
<accession>A0A399EUR6</accession>
<evidence type="ECO:0000313" key="1">
    <source>
        <dbReference type="EMBL" id="RIH87290.1"/>
    </source>
</evidence>
<dbReference type="PROSITE" id="PS51257">
    <property type="entry name" value="PROKAR_LIPOPROTEIN"/>
    <property type="match status" value="1"/>
</dbReference>
<organism evidence="1 2">
    <name type="scientific">Calidithermus terrae</name>
    <dbReference type="NCBI Taxonomy" id="1408545"/>
    <lineage>
        <taxon>Bacteria</taxon>
        <taxon>Thermotogati</taxon>
        <taxon>Deinococcota</taxon>
        <taxon>Deinococci</taxon>
        <taxon>Thermales</taxon>
        <taxon>Thermaceae</taxon>
        <taxon>Calidithermus</taxon>
    </lineage>
</organism>
<proteinExistence type="predicted"/>
<name>A0A399EUR6_9DEIN</name>
<dbReference type="Proteomes" id="UP000265715">
    <property type="component" value="Unassembled WGS sequence"/>
</dbReference>
<keyword evidence="2" id="KW-1185">Reference proteome</keyword>
<dbReference type="PANTHER" id="PTHR33210:SF24">
    <property type="entry name" value="POLLEN OLE E 1 ALLERGEN AND EXTENSIN FAMILY PROTEIN"/>
    <property type="match status" value="1"/>
</dbReference>
<dbReference type="RefSeq" id="WP_119314394.1">
    <property type="nucleotide sequence ID" value="NZ_QXDL01000037.1"/>
</dbReference>